<proteinExistence type="inferred from homology"/>
<dbReference type="InterPro" id="IPR055170">
    <property type="entry name" value="GFO_IDH_MocA-like_dom"/>
</dbReference>
<evidence type="ECO:0000259" key="4">
    <source>
        <dbReference type="Pfam" id="PF22725"/>
    </source>
</evidence>
<evidence type="ECO:0000256" key="1">
    <source>
        <dbReference type="ARBA" id="ARBA00010928"/>
    </source>
</evidence>
<accession>A0ABS2T185</accession>
<dbReference type="PANTHER" id="PTHR22604">
    <property type="entry name" value="OXIDOREDUCTASES"/>
    <property type="match status" value="1"/>
</dbReference>
<keyword evidence="2" id="KW-0560">Oxidoreductase</keyword>
<dbReference type="InterPro" id="IPR036291">
    <property type="entry name" value="NAD(P)-bd_dom_sf"/>
</dbReference>
<feature type="domain" description="GFO/IDH/MocA-like oxidoreductase" evidence="4">
    <location>
        <begin position="130"/>
        <end position="246"/>
    </location>
</feature>
<evidence type="ECO:0000259" key="3">
    <source>
        <dbReference type="Pfam" id="PF01408"/>
    </source>
</evidence>
<comment type="caution">
    <text evidence="5">The sequence shown here is derived from an EMBL/GenBank/DDBJ whole genome shotgun (WGS) entry which is preliminary data.</text>
</comment>
<evidence type="ECO:0000313" key="5">
    <source>
        <dbReference type="EMBL" id="MBM7841216.1"/>
    </source>
</evidence>
<dbReference type="EMBL" id="JAFBCV010000025">
    <property type="protein sequence ID" value="MBM7841216.1"/>
    <property type="molecule type" value="Genomic_DNA"/>
</dbReference>
<dbReference type="Pfam" id="PF22725">
    <property type="entry name" value="GFO_IDH_MocA_C3"/>
    <property type="match status" value="1"/>
</dbReference>
<dbReference type="InterPro" id="IPR000683">
    <property type="entry name" value="Gfo/Idh/MocA-like_OxRdtase_N"/>
</dbReference>
<gene>
    <name evidence="5" type="ORF">JOC54_004517</name>
</gene>
<sequence length="321" mass="35906">MTTHNWGILGTGTIASEFATMLREKDRTIYSVGSRTQAKADDFANQHGVTYAHGSYDSFFQDEQIDIVYIATPHSNHYELIERSLQQGKHVLCEKAITVNGAQLKKLMKIAIERSLILMEAMTIYHMPLYKKIKDKLVSGEMGALKMIHVTFGSYKDDDANNRFFNPELAGGALLDIGTYALSFTRFFLSSQPTEIQTMVKPFHTGVDEQSTILLRNDLDEMATVSLAFRAKMPKRGMLICEKGFIHIDDFPRAVKAVVTVTSGATETIETSVTTDALRYEAVAMEQAILTGKPAYLQLSKDVMDLMDRIRHAWGISSSVE</sequence>
<keyword evidence="6" id="KW-1185">Reference proteome</keyword>
<comment type="similarity">
    <text evidence="1">Belongs to the Gfo/Idh/MocA family.</text>
</comment>
<evidence type="ECO:0000313" key="6">
    <source>
        <dbReference type="Proteomes" id="UP001179280"/>
    </source>
</evidence>
<reference evidence="5" key="1">
    <citation type="submission" date="2021-01" db="EMBL/GenBank/DDBJ databases">
        <title>Genomic Encyclopedia of Type Strains, Phase IV (KMG-IV): sequencing the most valuable type-strain genomes for metagenomic binning, comparative biology and taxonomic classification.</title>
        <authorList>
            <person name="Goeker M."/>
        </authorList>
    </citation>
    <scope>NUCLEOTIDE SEQUENCE</scope>
    <source>
        <strain evidence="5">DSM 21943</strain>
    </source>
</reference>
<dbReference type="PANTHER" id="PTHR22604:SF105">
    <property type="entry name" value="TRANS-1,2-DIHYDROBENZENE-1,2-DIOL DEHYDROGENASE"/>
    <property type="match status" value="1"/>
</dbReference>
<dbReference type="SUPFAM" id="SSF55347">
    <property type="entry name" value="Glyceraldehyde-3-phosphate dehydrogenase-like, C-terminal domain"/>
    <property type="match status" value="1"/>
</dbReference>
<dbReference type="SUPFAM" id="SSF51735">
    <property type="entry name" value="NAD(P)-binding Rossmann-fold domains"/>
    <property type="match status" value="1"/>
</dbReference>
<dbReference type="InterPro" id="IPR050984">
    <property type="entry name" value="Gfo/Idh/MocA_domain"/>
</dbReference>
<dbReference type="Gene3D" id="3.30.360.10">
    <property type="entry name" value="Dihydrodipicolinate Reductase, domain 2"/>
    <property type="match status" value="1"/>
</dbReference>
<organism evidence="5 6">
    <name type="scientific">Shouchella xiaoxiensis</name>
    <dbReference type="NCBI Taxonomy" id="766895"/>
    <lineage>
        <taxon>Bacteria</taxon>
        <taxon>Bacillati</taxon>
        <taxon>Bacillota</taxon>
        <taxon>Bacilli</taxon>
        <taxon>Bacillales</taxon>
        <taxon>Bacillaceae</taxon>
        <taxon>Shouchella</taxon>
    </lineage>
</organism>
<dbReference type="Pfam" id="PF01408">
    <property type="entry name" value="GFO_IDH_MocA"/>
    <property type="match status" value="1"/>
</dbReference>
<protein>
    <submittedName>
        <fullName evidence="5">Dehydrogenase</fullName>
    </submittedName>
</protein>
<name>A0ABS2T185_9BACI</name>
<feature type="domain" description="Gfo/Idh/MocA-like oxidoreductase N-terminal" evidence="3">
    <location>
        <begin position="5"/>
        <end position="120"/>
    </location>
</feature>
<dbReference type="Gene3D" id="3.40.50.720">
    <property type="entry name" value="NAD(P)-binding Rossmann-like Domain"/>
    <property type="match status" value="1"/>
</dbReference>
<dbReference type="Proteomes" id="UP001179280">
    <property type="component" value="Unassembled WGS sequence"/>
</dbReference>
<dbReference type="RefSeq" id="WP_204469234.1">
    <property type="nucleotide sequence ID" value="NZ_JAFBCV010000025.1"/>
</dbReference>
<evidence type="ECO:0000256" key="2">
    <source>
        <dbReference type="ARBA" id="ARBA00023002"/>
    </source>
</evidence>